<name>A0A3R7P2Y0_9RHOB</name>
<keyword evidence="7 9" id="KW-0472">Membrane</keyword>
<evidence type="ECO:0000256" key="2">
    <source>
        <dbReference type="ARBA" id="ARBA00022448"/>
    </source>
</evidence>
<evidence type="ECO:0000313" key="11">
    <source>
        <dbReference type="EMBL" id="RNF33317.1"/>
    </source>
</evidence>
<dbReference type="EMBL" id="PXNQ02000012">
    <property type="protein sequence ID" value="RNF33317.1"/>
    <property type="molecule type" value="Genomic_DNA"/>
</dbReference>
<evidence type="ECO:0000256" key="5">
    <source>
        <dbReference type="ARBA" id="ARBA00022692"/>
    </source>
</evidence>
<evidence type="ECO:0000256" key="4">
    <source>
        <dbReference type="ARBA" id="ARBA00022519"/>
    </source>
</evidence>
<keyword evidence="5 9" id="KW-0812">Transmembrane</keyword>
<dbReference type="GO" id="GO:0022857">
    <property type="term" value="F:transmembrane transporter activity"/>
    <property type="evidence" value="ECO:0007669"/>
    <property type="project" value="UniProtKB-UniRule"/>
</dbReference>
<dbReference type="Proteomes" id="UP000238137">
    <property type="component" value="Unassembled WGS sequence"/>
</dbReference>
<dbReference type="AlphaFoldDB" id="A0A3R7P2Y0"/>
<evidence type="ECO:0000313" key="12">
    <source>
        <dbReference type="Proteomes" id="UP000238137"/>
    </source>
</evidence>
<feature type="domain" description="Tripartite ATP-independent periplasmic transporters DctQ component" evidence="10">
    <location>
        <begin position="28"/>
        <end position="156"/>
    </location>
</feature>
<gene>
    <name evidence="11" type="ORF">A7A09_018055</name>
</gene>
<comment type="subcellular location">
    <subcellularLocation>
        <location evidence="1 9">Cell inner membrane</location>
        <topology evidence="1 9">Multi-pass membrane protein</topology>
    </subcellularLocation>
</comment>
<evidence type="ECO:0000256" key="7">
    <source>
        <dbReference type="ARBA" id="ARBA00023136"/>
    </source>
</evidence>
<feature type="transmembrane region" description="Helical" evidence="9">
    <location>
        <begin position="133"/>
        <end position="155"/>
    </location>
</feature>
<dbReference type="OrthoDB" id="8030921at2"/>
<keyword evidence="2 9" id="KW-0813">Transport</keyword>
<dbReference type="GO" id="GO:0005886">
    <property type="term" value="C:plasma membrane"/>
    <property type="evidence" value="ECO:0007669"/>
    <property type="project" value="UniProtKB-SubCell"/>
</dbReference>
<keyword evidence="6 9" id="KW-1133">Transmembrane helix</keyword>
<feature type="transmembrane region" description="Helical" evidence="9">
    <location>
        <begin position="12"/>
        <end position="31"/>
    </location>
</feature>
<protein>
    <recommendedName>
        <fullName evidence="9">TRAP transporter small permease protein</fullName>
    </recommendedName>
</protein>
<reference evidence="11" key="1">
    <citation type="submission" date="2018-05" db="EMBL/GenBank/DDBJ databases">
        <title>Reclassification of Methylarcula marina and Methylarcula terricola as Paracoccus methylarcula sp.nov., comb.nov. and Paracoccus terricola comb.nov.</title>
        <authorList>
            <person name="Shmareva M.N."/>
            <person name="Doronina N.V."/>
            <person name="Vasilenko O.V."/>
            <person name="Tarlachkov S.V."/>
            <person name="Trotsenko Y.A."/>
        </authorList>
    </citation>
    <scope>NUCLEOTIDE SEQUENCE [LARGE SCALE GENOMIC DNA]</scope>
    <source>
        <strain evidence="11">VKM B-2159</strain>
    </source>
</reference>
<keyword evidence="12" id="KW-1185">Reference proteome</keyword>
<comment type="function">
    <text evidence="9">Part of the tripartite ATP-independent periplasmic (TRAP) transport system.</text>
</comment>
<dbReference type="InterPro" id="IPR055348">
    <property type="entry name" value="DctQ"/>
</dbReference>
<evidence type="ECO:0000256" key="3">
    <source>
        <dbReference type="ARBA" id="ARBA00022475"/>
    </source>
</evidence>
<dbReference type="InterPro" id="IPR007387">
    <property type="entry name" value="TRAP_DctQ"/>
</dbReference>
<proteinExistence type="inferred from homology"/>
<comment type="subunit">
    <text evidence="9">The complex comprises the extracytoplasmic solute receptor protein and the two transmembrane proteins.</text>
</comment>
<evidence type="ECO:0000256" key="8">
    <source>
        <dbReference type="ARBA" id="ARBA00038436"/>
    </source>
</evidence>
<evidence type="ECO:0000256" key="9">
    <source>
        <dbReference type="RuleBase" id="RU369079"/>
    </source>
</evidence>
<dbReference type="GO" id="GO:0015740">
    <property type="term" value="P:C4-dicarboxylate transport"/>
    <property type="evidence" value="ECO:0007669"/>
    <property type="project" value="TreeGrafter"/>
</dbReference>
<sequence length="167" mass="17826">MMAILGKLYSGLIHALAVLAVISILVATGLILGDVTMRYLGLGSIRASSTLIEYALLFSTMLGAPWLMRRRGHITVTSLVEQLPPSGQKAAGALALGISTVTLLILGWRSAMVGYDKFLRGGADIRSIAVPEWVSYGILATGFVLMGTECLRLILQRRFEPHGSVAA</sequence>
<dbReference type="PANTHER" id="PTHR35011">
    <property type="entry name" value="2,3-DIKETO-L-GULONATE TRAP TRANSPORTER SMALL PERMEASE PROTEIN YIAM"/>
    <property type="match status" value="1"/>
</dbReference>
<keyword evidence="4 9" id="KW-0997">Cell inner membrane</keyword>
<dbReference type="Pfam" id="PF04290">
    <property type="entry name" value="DctQ"/>
    <property type="match status" value="1"/>
</dbReference>
<evidence type="ECO:0000259" key="10">
    <source>
        <dbReference type="Pfam" id="PF04290"/>
    </source>
</evidence>
<dbReference type="PANTHER" id="PTHR35011:SF10">
    <property type="entry name" value="TRAP TRANSPORTER SMALL PERMEASE PROTEIN"/>
    <property type="match status" value="1"/>
</dbReference>
<organism evidence="11 12">
    <name type="scientific">Paracoccus methylarcula</name>
    <dbReference type="NCBI Taxonomy" id="72022"/>
    <lineage>
        <taxon>Bacteria</taxon>
        <taxon>Pseudomonadati</taxon>
        <taxon>Pseudomonadota</taxon>
        <taxon>Alphaproteobacteria</taxon>
        <taxon>Rhodobacterales</taxon>
        <taxon>Paracoccaceae</taxon>
        <taxon>Paracoccus</taxon>
    </lineage>
</organism>
<accession>A0A3R7P2Y0</accession>
<evidence type="ECO:0000256" key="1">
    <source>
        <dbReference type="ARBA" id="ARBA00004429"/>
    </source>
</evidence>
<evidence type="ECO:0000256" key="6">
    <source>
        <dbReference type="ARBA" id="ARBA00022989"/>
    </source>
</evidence>
<keyword evidence="3" id="KW-1003">Cell membrane</keyword>
<feature type="transmembrane region" description="Helical" evidence="9">
    <location>
        <begin position="51"/>
        <end position="69"/>
    </location>
</feature>
<comment type="similarity">
    <text evidence="8 9">Belongs to the TRAP transporter small permease family.</text>
</comment>
<feature type="transmembrane region" description="Helical" evidence="9">
    <location>
        <begin position="90"/>
        <end position="113"/>
    </location>
</feature>
<comment type="caution">
    <text evidence="11">The sequence shown here is derived from an EMBL/GenBank/DDBJ whole genome shotgun (WGS) entry which is preliminary data.</text>
</comment>